<evidence type="ECO:0000313" key="2">
    <source>
        <dbReference type="EMBL" id="SOD14237.1"/>
    </source>
</evidence>
<feature type="chain" id="PRO_5012741484" description="HmuY protein" evidence="1">
    <location>
        <begin position="20"/>
        <end position="219"/>
    </location>
</feature>
<gene>
    <name evidence="2" type="ORF">SAMN06297358_1473</name>
</gene>
<dbReference type="PROSITE" id="PS51257">
    <property type="entry name" value="PROKAR_LIPOPROTEIN"/>
    <property type="match status" value="1"/>
</dbReference>
<organism evidence="2 3">
    <name type="scientific">Pedobacter xixiisoli</name>
    <dbReference type="NCBI Taxonomy" id="1476464"/>
    <lineage>
        <taxon>Bacteria</taxon>
        <taxon>Pseudomonadati</taxon>
        <taxon>Bacteroidota</taxon>
        <taxon>Sphingobacteriia</taxon>
        <taxon>Sphingobacteriales</taxon>
        <taxon>Sphingobacteriaceae</taxon>
        <taxon>Pedobacter</taxon>
    </lineage>
</organism>
<keyword evidence="1" id="KW-0732">Signal</keyword>
<evidence type="ECO:0000313" key="3">
    <source>
        <dbReference type="Proteomes" id="UP000219281"/>
    </source>
</evidence>
<reference evidence="3" key="1">
    <citation type="submission" date="2017-09" db="EMBL/GenBank/DDBJ databases">
        <authorList>
            <person name="Varghese N."/>
            <person name="Submissions S."/>
        </authorList>
    </citation>
    <scope>NUCLEOTIDE SEQUENCE [LARGE SCALE GENOMIC DNA]</scope>
    <source>
        <strain evidence="3">CGMCC 1.12803</strain>
    </source>
</reference>
<evidence type="ECO:0008006" key="4">
    <source>
        <dbReference type="Google" id="ProtNLM"/>
    </source>
</evidence>
<evidence type="ECO:0000256" key="1">
    <source>
        <dbReference type="SAM" id="SignalP"/>
    </source>
</evidence>
<dbReference type="AlphaFoldDB" id="A0A285ZX95"/>
<accession>A0A285ZX95</accession>
<dbReference type="Proteomes" id="UP000219281">
    <property type="component" value="Unassembled WGS sequence"/>
</dbReference>
<feature type="signal peptide" evidence="1">
    <location>
        <begin position="1"/>
        <end position="19"/>
    </location>
</feature>
<sequence length="219" mass="24390">MKTLNVLLLLFVVSFTACKKDSIAPKEINEPFDIRQYVLVTRQTNNNNWVVNVSVTSFEAQSKSIVFNEGGQIPDSGFGYSYADGVLKLLYDGRVNSELKIENNLIASKKLSGITTSYQLIKIPNENPLNGNTYNGGWKSEGSFLTTVASVKFTDTHYSEASINLPPPNKTYQLFKNIAAYSYDVTNRVDSFWVLSDGKLEGYRQYGNSNTSVNGTFSK</sequence>
<proteinExistence type="predicted"/>
<dbReference type="RefSeq" id="WP_097130426.1">
    <property type="nucleotide sequence ID" value="NZ_OCMT01000002.1"/>
</dbReference>
<dbReference type="EMBL" id="OCMT01000002">
    <property type="protein sequence ID" value="SOD14237.1"/>
    <property type="molecule type" value="Genomic_DNA"/>
</dbReference>
<protein>
    <recommendedName>
        <fullName evidence="4">HmuY protein</fullName>
    </recommendedName>
</protein>
<dbReference type="OrthoDB" id="773270at2"/>
<name>A0A285ZX95_9SPHI</name>
<keyword evidence="3" id="KW-1185">Reference proteome</keyword>